<dbReference type="EMBL" id="LT984806">
    <property type="protein sequence ID" value="SPD46701.1"/>
    <property type="molecule type" value="Genomic_DNA"/>
</dbReference>
<dbReference type="Proteomes" id="UP000255168">
    <property type="component" value="Chromosome I"/>
</dbReference>
<gene>
    <name evidence="1" type="ORF">CBM2607_11641</name>
</gene>
<accession>A0A375H449</accession>
<evidence type="ECO:0000313" key="2">
    <source>
        <dbReference type="Proteomes" id="UP000255168"/>
    </source>
</evidence>
<proteinExistence type="predicted"/>
<sequence length="22" mass="2605">MDNNNRATNCKEPELVRLRAFL</sequence>
<reference evidence="1 2" key="1">
    <citation type="submission" date="2018-01" db="EMBL/GenBank/DDBJ databases">
        <authorList>
            <person name="Clerissi C."/>
        </authorList>
    </citation>
    <scope>NUCLEOTIDE SEQUENCE [LARGE SCALE GENOMIC DNA]</scope>
    <source>
        <strain evidence="1">Cupriavidus taiwanensis STM 6160</strain>
    </source>
</reference>
<organism evidence="1 2">
    <name type="scientific">Cupriavidus neocaledonicus</name>
    <dbReference type="NCBI Taxonomy" id="1040979"/>
    <lineage>
        <taxon>Bacteria</taxon>
        <taxon>Pseudomonadati</taxon>
        <taxon>Pseudomonadota</taxon>
        <taxon>Betaproteobacteria</taxon>
        <taxon>Burkholderiales</taxon>
        <taxon>Burkholderiaceae</taxon>
        <taxon>Cupriavidus</taxon>
    </lineage>
</organism>
<evidence type="ECO:0000313" key="1">
    <source>
        <dbReference type="EMBL" id="SPD46701.1"/>
    </source>
</evidence>
<dbReference type="AlphaFoldDB" id="A0A375H449"/>
<name>A0A375H449_9BURK</name>
<protein>
    <submittedName>
        <fullName evidence="1">Uncharacterized protein</fullName>
    </submittedName>
</protein>